<evidence type="ECO:0000259" key="5">
    <source>
        <dbReference type="PROSITE" id="PS51294"/>
    </source>
</evidence>
<dbReference type="CDD" id="cd00167">
    <property type="entry name" value="SANT"/>
    <property type="match status" value="1"/>
</dbReference>
<evidence type="ECO:0000256" key="1">
    <source>
        <dbReference type="ARBA" id="ARBA00004123"/>
    </source>
</evidence>
<comment type="subcellular location">
    <subcellularLocation>
        <location evidence="1">Nucleus</location>
    </subcellularLocation>
</comment>
<comment type="caution">
    <text evidence="6">The sequence shown here is derived from an EMBL/GenBank/DDBJ whole genome shotgun (WGS) entry which is preliminary data.</text>
</comment>
<keyword evidence="3" id="KW-0539">Nucleus</keyword>
<feature type="non-terminal residue" evidence="6">
    <location>
        <position position="1"/>
    </location>
</feature>
<evidence type="ECO:0000313" key="6">
    <source>
        <dbReference type="EMBL" id="CAG8673940.1"/>
    </source>
</evidence>
<dbReference type="InterPro" id="IPR009057">
    <property type="entry name" value="Homeodomain-like_sf"/>
</dbReference>
<dbReference type="InterPro" id="IPR001005">
    <property type="entry name" value="SANT/Myb"/>
</dbReference>
<dbReference type="GO" id="GO:0005634">
    <property type="term" value="C:nucleus"/>
    <property type="evidence" value="ECO:0007669"/>
    <property type="project" value="UniProtKB-SubCell"/>
</dbReference>
<keyword evidence="7" id="KW-1185">Reference proteome</keyword>
<dbReference type="PANTHER" id="PTHR46380">
    <property type="entry name" value="CYCLIN-D-BINDING MYB-LIKE TRANSCRIPTION FACTOR 1"/>
    <property type="match status" value="1"/>
</dbReference>
<evidence type="ECO:0000259" key="4">
    <source>
        <dbReference type="PROSITE" id="PS50090"/>
    </source>
</evidence>
<feature type="domain" description="Myb-like" evidence="4">
    <location>
        <begin position="1"/>
        <end position="38"/>
    </location>
</feature>
<dbReference type="InterPro" id="IPR017930">
    <property type="entry name" value="Myb_dom"/>
</dbReference>
<reference evidence="6" key="1">
    <citation type="submission" date="2021-06" db="EMBL/GenBank/DDBJ databases">
        <authorList>
            <person name="Kallberg Y."/>
            <person name="Tangrot J."/>
            <person name="Rosling A."/>
        </authorList>
    </citation>
    <scope>NUCLEOTIDE SEQUENCE</scope>
    <source>
        <strain evidence="6">BR232B</strain>
    </source>
</reference>
<protein>
    <submittedName>
        <fullName evidence="6">4785_t:CDS:1</fullName>
    </submittedName>
</protein>
<dbReference type="OrthoDB" id="2143914at2759"/>
<evidence type="ECO:0000313" key="7">
    <source>
        <dbReference type="Proteomes" id="UP000789739"/>
    </source>
</evidence>
<dbReference type="Proteomes" id="UP000789739">
    <property type="component" value="Unassembled WGS sequence"/>
</dbReference>
<dbReference type="PANTHER" id="PTHR46380:SF2">
    <property type="entry name" value="CYCLIN-D-BINDING MYB-LIKE TRANSCRIPTION FACTOR 1"/>
    <property type="match status" value="1"/>
</dbReference>
<dbReference type="PROSITE" id="PS51294">
    <property type="entry name" value="HTH_MYB"/>
    <property type="match status" value="1"/>
</dbReference>
<evidence type="ECO:0000256" key="2">
    <source>
        <dbReference type="ARBA" id="ARBA00023125"/>
    </source>
</evidence>
<name>A0A9N9HCD5_9GLOM</name>
<keyword evidence="2" id="KW-0238">DNA-binding</keyword>
<dbReference type="Pfam" id="PF13921">
    <property type="entry name" value="Myb_DNA-bind_6"/>
    <property type="match status" value="1"/>
</dbReference>
<feature type="domain" description="HTH myb-type" evidence="5">
    <location>
        <begin position="1"/>
        <end position="42"/>
    </location>
</feature>
<dbReference type="Gene3D" id="1.10.10.60">
    <property type="entry name" value="Homeodomain-like"/>
    <property type="match status" value="2"/>
</dbReference>
<evidence type="ECO:0000256" key="3">
    <source>
        <dbReference type="ARBA" id="ARBA00023242"/>
    </source>
</evidence>
<gene>
    <name evidence="6" type="ORF">PBRASI_LOCUS11449</name>
</gene>
<sequence length="104" mass="12160">EDAVLIDRHLRGLRWHDISLELGTRSPHDCAARWCNVLRPGNDGPFGLIERAMLKELYDTHGARWSRIASLLGRHPRMVKDMWEQMQMEQESIKTQMAIARLLR</sequence>
<dbReference type="InterPro" id="IPR051651">
    <property type="entry name" value="DMTF1_DNA-bind_reg"/>
</dbReference>
<organism evidence="6 7">
    <name type="scientific">Paraglomus brasilianum</name>
    <dbReference type="NCBI Taxonomy" id="144538"/>
    <lineage>
        <taxon>Eukaryota</taxon>
        <taxon>Fungi</taxon>
        <taxon>Fungi incertae sedis</taxon>
        <taxon>Mucoromycota</taxon>
        <taxon>Glomeromycotina</taxon>
        <taxon>Glomeromycetes</taxon>
        <taxon>Paraglomerales</taxon>
        <taxon>Paraglomeraceae</taxon>
        <taxon>Paraglomus</taxon>
    </lineage>
</organism>
<dbReference type="SMART" id="SM00717">
    <property type="entry name" value="SANT"/>
    <property type="match status" value="2"/>
</dbReference>
<dbReference type="GO" id="GO:0003700">
    <property type="term" value="F:DNA-binding transcription factor activity"/>
    <property type="evidence" value="ECO:0007669"/>
    <property type="project" value="TreeGrafter"/>
</dbReference>
<proteinExistence type="predicted"/>
<dbReference type="GO" id="GO:0000976">
    <property type="term" value="F:transcription cis-regulatory region binding"/>
    <property type="evidence" value="ECO:0007669"/>
    <property type="project" value="TreeGrafter"/>
</dbReference>
<accession>A0A9N9HCD5</accession>
<dbReference type="EMBL" id="CAJVPI010005435">
    <property type="protein sequence ID" value="CAG8673940.1"/>
    <property type="molecule type" value="Genomic_DNA"/>
</dbReference>
<dbReference type="SUPFAM" id="SSF46689">
    <property type="entry name" value="Homeodomain-like"/>
    <property type="match status" value="1"/>
</dbReference>
<dbReference type="AlphaFoldDB" id="A0A9N9HCD5"/>
<dbReference type="PROSITE" id="PS50090">
    <property type="entry name" value="MYB_LIKE"/>
    <property type="match status" value="1"/>
</dbReference>